<dbReference type="Gene3D" id="2.30.30.240">
    <property type="entry name" value="PRC-barrel domain"/>
    <property type="match status" value="1"/>
</dbReference>
<reference evidence="2" key="1">
    <citation type="journal article" date="2013" name="Syst. Appl. Microbiol.">
        <title>New insights into the archaeal diversity of a hypersaline microbial mat obtained by a metagenomic approach.</title>
        <authorList>
            <person name="Lopez-Lopez A."/>
            <person name="Richter M."/>
            <person name="Pena A."/>
            <person name="Tamames J."/>
            <person name="Rossello-Mora R."/>
        </authorList>
    </citation>
    <scope>NUCLEOTIDE SEQUENCE</scope>
</reference>
<name>M1PV71_9ZZZZ</name>
<dbReference type="SUPFAM" id="SSF50346">
    <property type="entry name" value="PRC-barrel domain"/>
    <property type="match status" value="1"/>
</dbReference>
<dbReference type="PANTHER" id="PTHR38137:SF2">
    <property type="entry name" value="PRC-BARREL DOMAIN-CONTAINING PROTEIN"/>
    <property type="match status" value="1"/>
</dbReference>
<dbReference type="AlphaFoldDB" id="M1PV71"/>
<dbReference type="EMBL" id="JX684079">
    <property type="protein sequence ID" value="AGF93009.1"/>
    <property type="molecule type" value="Genomic_DNA"/>
</dbReference>
<dbReference type="InterPro" id="IPR011033">
    <property type="entry name" value="PRC_barrel-like_sf"/>
</dbReference>
<protein>
    <submittedName>
        <fullName evidence="2">PRC-barrel domain-containing protein</fullName>
    </submittedName>
</protein>
<evidence type="ECO:0000313" key="2">
    <source>
        <dbReference type="EMBL" id="AGF93009.1"/>
    </source>
</evidence>
<gene>
    <name evidence="2" type="ORF">FLSS-7_0018</name>
</gene>
<dbReference type="InterPro" id="IPR027275">
    <property type="entry name" value="PRC-brl_dom"/>
</dbReference>
<sequence>MRMFVTELRGKTVMTNDGQILGKIDNFVVNTDSGSIKHVLVTPAEEIEVELFETDAEDRLVLPYEGMKAVKDVVVMENISME</sequence>
<dbReference type="Pfam" id="PF05239">
    <property type="entry name" value="PRC"/>
    <property type="match status" value="1"/>
</dbReference>
<accession>M1PV71</accession>
<organism evidence="2">
    <name type="scientific">uncultured organism</name>
    <dbReference type="NCBI Taxonomy" id="155900"/>
    <lineage>
        <taxon>unclassified sequences</taxon>
        <taxon>environmental samples</taxon>
    </lineage>
</organism>
<dbReference type="PANTHER" id="PTHR38137">
    <property type="entry name" value="PRC-BARREL DOMAIN PROTEIN"/>
    <property type="match status" value="1"/>
</dbReference>
<evidence type="ECO:0000259" key="1">
    <source>
        <dbReference type="Pfam" id="PF05239"/>
    </source>
</evidence>
<proteinExistence type="predicted"/>
<feature type="domain" description="PRC-barrel" evidence="1">
    <location>
        <begin position="3"/>
        <end position="79"/>
    </location>
</feature>